<keyword evidence="3 7" id="KW-0853">WD repeat</keyword>
<sequence>EAQWRAKAGGYLGEISALAFLHLPTDLSSSFPLLLAGTGSQVLAYDVACGKLLCSFHAFRGVRVHGLAIRGASSSSDAVVAVYGERRVKLLRVLVGGDRRELSVGMEVSCWLPRFDHWVLDALFLEGGRCLVVGLSDNSVAVWDVVSSKLLFRVKSPERCLLYSMRLWGEDVETLCVASGTIYNEIIVWKLVSQAHLLEEDSSCLNPSYCIGILPLKQHYMASHLSKLTGHNGSIFRIAWSSDGSKLLSVSDDRSARVWLVNNKWQKSGISLMIPAAQVLNSPALFGHDARIWDCYISNSVVITAGEDCTCRVWEMDGNQIMMLKEHVGRGIWRCLYDPSTSLLITAGFDSAIQVHLLPTASCKDAPEFHGMLKDLNSRTVIFSICTPNASENLGLIDSKSEYVRCLHFRQEDVLYVATNNGHLYHAKLSNPEDVRWTQLAHISEEVPIICMELMPMNLPDTSVAVEDMIAMGDGKGNVTVIRVVNQDSSPEVALSFTWLAERERQLLGIHWCKSLGCCYLFTADPRGTLKLWRVEDALNCPSDTNGANIVVSLVAVYSSSFGVRIMCLDASKKAELLVCGDLRGNLVIFPLSNSMLISNSAKSENTLPWLSHFKGAHGISSVSSILIGRSNAHQIELRTTGGDGCICHFNYDRNSCTLEFLGMKHVKELSIIQGAKDNSNSMEDLEWKDYAIGFASTDFIIWNLMNESKILQVPCGGWRRPYSYYLGDIPQIQNCFAFLKDHKIHIHRLWEPGFERQLFPKILHMQCHGREIHSSCLISFRVNPQCSQYKDLWVATGSEDGTVRLTRYTPFNVESWSTSQLLGEHVGGSAVRSLCFISKMYTYGASQRYMPDGISACNSLLDKENYQFLLISVGAKQVLTSWLLRERTKGNEDESCIVGSPRGTTPDPSIEESSSISFQWLSTHLPPKLPRTCRTLESRSMTQKGKNTLKLQSAHTLTSHLTETLSEQTKSMVIGENDNDWRYLAVTAFLVEGADFKSKVCFVVVACSDATLTLRALLLPHRLWFDVALLHPQTSPVLALQHVVVPMCEHSKCNAQFSNRYIIISGSTDGTITFWDLTETVVQFMQSLSEAQPEKHVGSQRRPRTGRGSQGGRWWKSLNNHSCKKEVMDASESTCANLHCQNEVNGIPCDTSSEPGSKLDGNQMSCESTDTGPSPVPGSNISKEICELQPLHLLRSVHQSGVNCLHVSKVKQYSDSKPESVYCVLSGGDDQALNCFFFDLAPKMSVSESTDMQPVIGFMQDMTISQPPIVYSNTKDFAGLRGTKRYFHHSVNNHKIRVLHSYKIDSAHNSAVKGVWTDGIWVFSTGLDQRIRFWHIVDGIKLIERAHLIVSVPEPESLDAVNYSGSQNQYQIVVAGRGMQLVEFSP</sequence>
<dbReference type="SUPFAM" id="SSF50978">
    <property type="entry name" value="WD40 repeat-like"/>
    <property type="match status" value="3"/>
</dbReference>
<feature type="repeat" description="WD" evidence="7">
    <location>
        <begin position="228"/>
        <end position="259"/>
    </location>
</feature>
<evidence type="ECO:0000256" key="6">
    <source>
        <dbReference type="ARBA" id="ARBA00038255"/>
    </source>
</evidence>
<dbReference type="PROSITE" id="PS50082">
    <property type="entry name" value="WD_REPEATS_2"/>
    <property type="match status" value="2"/>
</dbReference>
<dbReference type="InterPro" id="IPR001680">
    <property type="entry name" value="WD40_rpt"/>
</dbReference>
<dbReference type="InterPro" id="IPR019775">
    <property type="entry name" value="WD40_repeat_CS"/>
</dbReference>
<evidence type="ECO:0000256" key="3">
    <source>
        <dbReference type="ARBA" id="ARBA00022574"/>
    </source>
</evidence>
<name>A0A1D1YX81_9ARAE</name>
<keyword evidence="4" id="KW-0819">tRNA processing</keyword>
<evidence type="ECO:0000256" key="2">
    <source>
        <dbReference type="ARBA" id="ARBA00022490"/>
    </source>
</evidence>
<dbReference type="SMART" id="SM00320">
    <property type="entry name" value="WD40"/>
    <property type="match status" value="10"/>
</dbReference>
<keyword evidence="2" id="KW-0963">Cytoplasm</keyword>
<dbReference type="EMBL" id="GDJX01008669">
    <property type="protein sequence ID" value="JAT59267.1"/>
    <property type="molecule type" value="Transcribed_RNA"/>
</dbReference>
<dbReference type="InterPro" id="IPR051973">
    <property type="entry name" value="tRNA_Anticodon_Mtase-Reg"/>
</dbReference>
<evidence type="ECO:0000256" key="8">
    <source>
        <dbReference type="SAM" id="MobiDB-lite"/>
    </source>
</evidence>
<comment type="subcellular location">
    <subcellularLocation>
        <location evidence="1">Cytoplasm</location>
    </subcellularLocation>
</comment>
<feature type="region of interest" description="Disordered" evidence="8">
    <location>
        <begin position="1093"/>
        <end position="1113"/>
    </location>
</feature>
<protein>
    <submittedName>
        <fullName evidence="9">WD repeat-containing protein 6</fullName>
    </submittedName>
</protein>
<dbReference type="InterPro" id="IPR015943">
    <property type="entry name" value="WD40/YVTN_repeat-like_dom_sf"/>
</dbReference>
<dbReference type="SUPFAM" id="SSF50969">
    <property type="entry name" value="YVTN repeat-like/Quinoprotein amine dehydrogenase"/>
    <property type="match status" value="1"/>
</dbReference>
<organism evidence="9">
    <name type="scientific">Anthurium amnicola</name>
    <dbReference type="NCBI Taxonomy" id="1678845"/>
    <lineage>
        <taxon>Eukaryota</taxon>
        <taxon>Viridiplantae</taxon>
        <taxon>Streptophyta</taxon>
        <taxon>Embryophyta</taxon>
        <taxon>Tracheophyta</taxon>
        <taxon>Spermatophyta</taxon>
        <taxon>Magnoliopsida</taxon>
        <taxon>Liliopsida</taxon>
        <taxon>Araceae</taxon>
        <taxon>Pothoideae</taxon>
        <taxon>Potheae</taxon>
        <taxon>Anthurium</taxon>
    </lineage>
</organism>
<feature type="non-terminal residue" evidence="9">
    <location>
        <position position="1"/>
    </location>
</feature>
<dbReference type="InterPro" id="IPR036322">
    <property type="entry name" value="WD40_repeat_dom_sf"/>
</dbReference>
<feature type="region of interest" description="Disordered" evidence="8">
    <location>
        <begin position="1152"/>
        <end position="1178"/>
    </location>
</feature>
<dbReference type="Gene3D" id="2.130.10.10">
    <property type="entry name" value="YVTN repeat-like/Quinoprotein amine dehydrogenase"/>
    <property type="match status" value="5"/>
</dbReference>
<evidence type="ECO:0000256" key="4">
    <source>
        <dbReference type="ARBA" id="ARBA00022694"/>
    </source>
</evidence>
<evidence type="ECO:0000256" key="1">
    <source>
        <dbReference type="ARBA" id="ARBA00004496"/>
    </source>
</evidence>
<dbReference type="PANTHER" id="PTHR14344">
    <property type="entry name" value="WD REPEAT PROTEIN"/>
    <property type="match status" value="1"/>
</dbReference>
<evidence type="ECO:0000256" key="5">
    <source>
        <dbReference type="ARBA" id="ARBA00022737"/>
    </source>
</evidence>
<dbReference type="GO" id="GO:0030488">
    <property type="term" value="P:tRNA methylation"/>
    <property type="evidence" value="ECO:0007669"/>
    <property type="project" value="TreeGrafter"/>
</dbReference>
<reference evidence="9" key="1">
    <citation type="submission" date="2015-07" db="EMBL/GenBank/DDBJ databases">
        <title>Transcriptome Assembly of Anthurium amnicola.</title>
        <authorList>
            <person name="Suzuki J."/>
        </authorList>
    </citation>
    <scope>NUCLEOTIDE SEQUENCE</scope>
</reference>
<evidence type="ECO:0000313" key="9">
    <source>
        <dbReference type="EMBL" id="JAT59267.1"/>
    </source>
</evidence>
<dbReference type="PROSITE" id="PS00678">
    <property type="entry name" value="WD_REPEATS_1"/>
    <property type="match status" value="1"/>
</dbReference>
<accession>A0A1D1YX81</accession>
<comment type="similarity">
    <text evidence="6">Belongs to the WD repeat WDR6 family.</text>
</comment>
<dbReference type="PANTHER" id="PTHR14344:SF3">
    <property type="entry name" value="WD REPEAT-CONTAINING PROTEIN 6"/>
    <property type="match status" value="1"/>
</dbReference>
<evidence type="ECO:0000256" key="7">
    <source>
        <dbReference type="PROSITE-ProRule" id="PRU00221"/>
    </source>
</evidence>
<dbReference type="GO" id="GO:0005737">
    <property type="term" value="C:cytoplasm"/>
    <property type="evidence" value="ECO:0007669"/>
    <property type="project" value="UniProtKB-SubCell"/>
</dbReference>
<feature type="repeat" description="WD" evidence="7">
    <location>
        <begin position="1064"/>
        <end position="1078"/>
    </location>
</feature>
<dbReference type="InterPro" id="IPR011044">
    <property type="entry name" value="Quino_amine_DH_bsu"/>
</dbReference>
<dbReference type="PROSITE" id="PS50294">
    <property type="entry name" value="WD_REPEATS_REGION"/>
    <property type="match status" value="1"/>
</dbReference>
<dbReference type="Pfam" id="PF00400">
    <property type="entry name" value="WD40"/>
    <property type="match status" value="2"/>
</dbReference>
<proteinExistence type="inferred from homology"/>
<keyword evidence="5" id="KW-0677">Repeat</keyword>
<gene>
    <name evidence="9" type="primary">WDR6_6</name>
    <name evidence="9" type="ORF">g.105847</name>
</gene>